<evidence type="ECO:0000313" key="3">
    <source>
        <dbReference type="Proteomes" id="UP000059680"/>
    </source>
</evidence>
<reference evidence="2 3" key="3">
    <citation type="journal article" date="2013" name="Rice">
        <title>Improvement of the Oryza sativa Nipponbare reference genome using next generation sequence and optical map data.</title>
        <authorList>
            <person name="Kawahara Y."/>
            <person name="de la Bastide M."/>
            <person name="Hamilton J.P."/>
            <person name="Kanamori H."/>
            <person name="McCombie W.R."/>
            <person name="Ouyang S."/>
            <person name="Schwartz D.C."/>
            <person name="Tanaka T."/>
            <person name="Wu J."/>
            <person name="Zhou S."/>
            <person name="Childs K.L."/>
            <person name="Davidson R.M."/>
            <person name="Lin H."/>
            <person name="Quesada-Ocampo L."/>
            <person name="Vaillancourt B."/>
            <person name="Sakai H."/>
            <person name="Lee S.S."/>
            <person name="Kim J."/>
            <person name="Numa H."/>
            <person name="Itoh T."/>
            <person name="Buell C.R."/>
            <person name="Matsumoto T."/>
        </authorList>
    </citation>
    <scope>NUCLEOTIDE SEQUENCE [LARGE SCALE GENOMIC DNA]</scope>
    <source>
        <strain evidence="3">cv. Nipponbare</strain>
    </source>
</reference>
<name>A0A0P0WYV1_ORYSJ</name>
<protein>
    <submittedName>
        <fullName evidence="2">Os06g0627800 protein</fullName>
    </submittedName>
</protein>
<reference evidence="3" key="1">
    <citation type="journal article" date="2005" name="Nature">
        <title>The map-based sequence of the rice genome.</title>
        <authorList>
            <consortium name="International rice genome sequencing project (IRGSP)"/>
            <person name="Matsumoto T."/>
            <person name="Wu J."/>
            <person name="Kanamori H."/>
            <person name="Katayose Y."/>
            <person name="Fujisawa M."/>
            <person name="Namiki N."/>
            <person name="Mizuno H."/>
            <person name="Yamamoto K."/>
            <person name="Antonio B.A."/>
            <person name="Baba T."/>
            <person name="Sakata K."/>
            <person name="Nagamura Y."/>
            <person name="Aoki H."/>
            <person name="Arikawa K."/>
            <person name="Arita K."/>
            <person name="Bito T."/>
            <person name="Chiden Y."/>
            <person name="Fujitsuka N."/>
            <person name="Fukunaka R."/>
            <person name="Hamada M."/>
            <person name="Harada C."/>
            <person name="Hayashi A."/>
            <person name="Hijishita S."/>
            <person name="Honda M."/>
            <person name="Hosokawa S."/>
            <person name="Ichikawa Y."/>
            <person name="Idonuma A."/>
            <person name="Iijima M."/>
            <person name="Ikeda M."/>
            <person name="Ikeno M."/>
            <person name="Ito K."/>
            <person name="Ito S."/>
            <person name="Ito T."/>
            <person name="Ito Y."/>
            <person name="Ito Y."/>
            <person name="Iwabuchi A."/>
            <person name="Kamiya K."/>
            <person name="Karasawa W."/>
            <person name="Kurita K."/>
            <person name="Katagiri S."/>
            <person name="Kikuta A."/>
            <person name="Kobayashi H."/>
            <person name="Kobayashi N."/>
            <person name="Machita K."/>
            <person name="Maehara T."/>
            <person name="Masukawa M."/>
            <person name="Mizubayashi T."/>
            <person name="Mukai Y."/>
            <person name="Nagasaki H."/>
            <person name="Nagata Y."/>
            <person name="Naito S."/>
            <person name="Nakashima M."/>
            <person name="Nakama Y."/>
            <person name="Nakamichi Y."/>
            <person name="Nakamura M."/>
            <person name="Meguro A."/>
            <person name="Negishi M."/>
            <person name="Ohta I."/>
            <person name="Ohta T."/>
            <person name="Okamoto M."/>
            <person name="Ono N."/>
            <person name="Saji S."/>
            <person name="Sakaguchi M."/>
            <person name="Sakai K."/>
            <person name="Shibata M."/>
            <person name="Shimokawa T."/>
            <person name="Song J."/>
            <person name="Takazaki Y."/>
            <person name="Terasawa K."/>
            <person name="Tsugane M."/>
            <person name="Tsuji K."/>
            <person name="Ueda S."/>
            <person name="Waki K."/>
            <person name="Yamagata H."/>
            <person name="Yamamoto M."/>
            <person name="Yamamoto S."/>
            <person name="Yamane H."/>
            <person name="Yoshiki S."/>
            <person name="Yoshihara R."/>
            <person name="Yukawa K."/>
            <person name="Zhong H."/>
            <person name="Yano M."/>
            <person name="Yuan Q."/>
            <person name="Ouyang S."/>
            <person name="Liu J."/>
            <person name="Jones K.M."/>
            <person name="Gansberger K."/>
            <person name="Moffat K."/>
            <person name="Hill J."/>
            <person name="Bera J."/>
            <person name="Fadrosh D."/>
            <person name="Jin S."/>
            <person name="Johri S."/>
            <person name="Kim M."/>
            <person name="Overton L."/>
            <person name="Reardon M."/>
            <person name="Tsitrin T."/>
            <person name="Vuong H."/>
            <person name="Weaver B."/>
            <person name="Ciecko A."/>
            <person name="Tallon L."/>
            <person name="Jackson J."/>
            <person name="Pai G."/>
            <person name="Aken S.V."/>
            <person name="Utterback T."/>
            <person name="Reidmuller S."/>
            <person name="Feldblyum T."/>
            <person name="Hsiao J."/>
            <person name="Zismann V."/>
            <person name="Iobst S."/>
            <person name="de Vazeille A.R."/>
            <person name="Buell C.R."/>
            <person name="Ying K."/>
            <person name="Li Y."/>
            <person name="Lu T."/>
            <person name="Huang Y."/>
            <person name="Zhao Q."/>
            <person name="Feng Q."/>
            <person name="Zhang L."/>
            <person name="Zhu J."/>
            <person name="Weng Q."/>
            <person name="Mu J."/>
            <person name="Lu Y."/>
            <person name="Fan D."/>
            <person name="Liu Y."/>
            <person name="Guan J."/>
            <person name="Zhang Y."/>
            <person name="Yu S."/>
            <person name="Liu X."/>
            <person name="Zhang Y."/>
            <person name="Hong G."/>
            <person name="Han B."/>
            <person name="Choisne N."/>
            <person name="Demange N."/>
            <person name="Orjeda G."/>
            <person name="Samain S."/>
            <person name="Cattolico L."/>
            <person name="Pelletier E."/>
            <person name="Couloux A."/>
            <person name="Segurens B."/>
            <person name="Wincker P."/>
            <person name="D'Hont A."/>
            <person name="Scarpelli C."/>
            <person name="Weissenbach J."/>
            <person name="Salanoubat M."/>
            <person name="Quetier F."/>
            <person name="Yu Y."/>
            <person name="Kim H.R."/>
            <person name="Rambo T."/>
            <person name="Currie J."/>
            <person name="Collura K."/>
            <person name="Luo M."/>
            <person name="Yang T."/>
            <person name="Ammiraju J.S.S."/>
            <person name="Engler F."/>
            <person name="Soderlund C."/>
            <person name="Wing R.A."/>
            <person name="Palmer L.E."/>
            <person name="de la Bastide M."/>
            <person name="Spiegel L."/>
            <person name="Nascimento L."/>
            <person name="Zutavern T."/>
            <person name="O'Shaughnessy A."/>
            <person name="Dike S."/>
            <person name="Dedhia N."/>
            <person name="Preston R."/>
            <person name="Balija V."/>
            <person name="McCombie W.R."/>
            <person name="Chow T."/>
            <person name="Chen H."/>
            <person name="Chung M."/>
            <person name="Chen C."/>
            <person name="Shaw J."/>
            <person name="Wu H."/>
            <person name="Hsiao K."/>
            <person name="Chao Y."/>
            <person name="Chu M."/>
            <person name="Cheng C."/>
            <person name="Hour A."/>
            <person name="Lee P."/>
            <person name="Lin S."/>
            <person name="Lin Y."/>
            <person name="Liou J."/>
            <person name="Liu S."/>
            <person name="Hsing Y."/>
            <person name="Raghuvanshi S."/>
            <person name="Mohanty A."/>
            <person name="Bharti A.K."/>
            <person name="Gaur A."/>
            <person name="Gupta V."/>
            <person name="Kumar D."/>
            <person name="Ravi V."/>
            <person name="Vij S."/>
            <person name="Kapur A."/>
            <person name="Khurana P."/>
            <person name="Khurana P."/>
            <person name="Khurana J.P."/>
            <person name="Tyagi A.K."/>
            <person name="Gaikwad K."/>
            <person name="Singh A."/>
            <person name="Dalal V."/>
            <person name="Srivastava S."/>
            <person name="Dixit A."/>
            <person name="Pal A.K."/>
            <person name="Ghazi I.A."/>
            <person name="Yadav M."/>
            <person name="Pandit A."/>
            <person name="Bhargava A."/>
            <person name="Sureshbabu K."/>
            <person name="Batra K."/>
            <person name="Sharma T.R."/>
            <person name="Mohapatra T."/>
            <person name="Singh N.K."/>
            <person name="Messing J."/>
            <person name="Nelson A.B."/>
            <person name="Fuks G."/>
            <person name="Kavchok S."/>
            <person name="Keizer G."/>
            <person name="Linton E."/>
            <person name="Llaca V."/>
            <person name="Song R."/>
            <person name="Tanyolac B."/>
            <person name="Young S."/>
            <person name="Ho-Il K."/>
            <person name="Hahn J.H."/>
            <person name="Sangsakoo G."/>
            <person name="Vanavichit A."/>
            <person name="de Mattos Luiz.A.T."/>
            <person name="Zimmer P.D."/>
            <person name="Malone G."/>
            <person name="Dellagostin O."/>
            <person name="de Oliveira A.C."/>
            <person name="Bevan M."/>
            <person name="Bancroft I."/>
            <person name="Minx P."/>
            <person name="Cordum H."/>
            <person name="Wilson R."/>
            <person name="Cheng Z."/>
            <person name="Jin W."/>
            <person name="Jiang J."/>
            <person name="Leong S.A."/>
            <person name="Iwama H."/>
            <person name="Gojobori T."/>
            <person name="Itoh T."/>
            <person name="Niimura Y."/>
            <person name="Fujii Y."/>
            <person name="Habara T."/>
            <person name="Sakai H."/>
            <person name="Sato Y."/>
            <person name="Wilson G."/>
            <person name="Kumar K."/>
            <person name="McCouch S."/>
            <person name="Juretic N."/>
            <person name="Hoen D."/>
            <person name="Wright S."/>
            <person name="Bruskiewich R."/>
            <person name="Bureau T."/>
            <person name="Miyao A."/>
            <person name="Hirochika H."/>
            <person name="Nishikawa T."/>
            <person name="Kadowaki K."/>
            <person name="Sugiura M."/>
            <person name="Burr B."/>
            <person name="Sasaki T."/>
        </authorList>
    </citation>
    <scope>NUCLEOTIDE SEQUENCE [LARGE SCALE GENOMIC DNA]</scope>
    <source>
        <strain evidence="3">cv. Nipponbare</strain>
    </source>
</reference>
<dbReference type="FunCoup" id="A0A0P0WYV1">
    <property type="interactions" value="20"/>
</dbReference>
<dbReference type="Proteomes" id="UP000059680">
    <property type="component" value="Chromosome 6"/>
</dbReference>
<dbReference type="STRING" id="39947.A0A0P0WYV1"/>
<dbReference type="EMBL" id="AP014962">
    <property type="protein sequence ID" value="BAS98714.1"/>
    <property type="molecule type" value="Genomic_DNA"/>
</dbReference>
<sequence>MTITLQDISCLWGLPISGKLIVGQYDGNWSDMIERYLGIPPEDQEMKKKKRKKEDDTFALSYARYSITLSKLRDRFRVMPKFHYPERVMRQFGRKQLIPPPPPHGEVELRKLRKVKHVGGKVCDWNKFHAKYVQQYDGIEATIVQEDCPFDAASLKEYRCWFQANGMFAVFFDSQCLGGLENSIPYPRDNMEWTGYMPSGPPLARIGLREIKNAAWGIKCCITNGCKKIGKSILITCQGNIRDLNLEYKLQNMLSEAGLPIKVEEIQSDDDGTTACTPSPPNESSVDVFDEWMISGKGFSRYIDLGVETTNRVPTTQDTSQVTQCLENEDLVASREASAPLHPGERTSSHSESSIQVVD</sequence>
<dbReference type="PANTHER" id="PTHR46033:SF71">
    <property type="entry name" value="OS11G0534500 PROTEIN"/>
    <property type="match status" value="1"/>
</dbReference>
<feature type="region of interest" description="Disordered" evidence="1">
    <location>
        <begin position="328"/>
        <end position="359"/>
    </location>
</feature>
<proteinExistence type="predicted"/>
<reference evidence="2 3" key="2">
    <citation type="journal article" date="2013" name="Plant Cell Physiol.">
        <title>Rice Annotation Project Database (RAP-DB): an integrative and interactive database for rice genomics.</title>
        <authorList>
            <person name="Sakai H."/>
            <person name="Lee S.S."/>
            <person name="Tanaka T."/>
            <person name="Numa H."/>
            <person name="Kim J."/>
            <person name="Kawahara Y."/>
            <person name="Wakimoto H."/>
            <person name="Yang C.C."/>
            <person name="Iwamoto M."/>
            <person name="Abe T."/>
            <person name="Yamada Y."/>
            <person name="Muto A."/>
            <person name="Inokuchi H."/>
            <person name="Ikemura T."/>
            <person name="Matsumoto T."/>
            <person name="Sasaki T."/>
            <person name="Itoh T."/>
        </authorList>
    </citation>
    <scope>NUCLEOTIDE SEQUENCE [LARGE SCALE GENOMIC DNA]</scope>
    <source>
        <strain evidence="3">cv. Nipponbare</strain>
    </source>
</reference>
<dbReference type="PaxDb" id="39947-A0A0P0WYV1"/>
<dbReference type="PANTHER" id="PTHR46033">
    <property type="entry name" value="PROTEIN MAIN-LIKE 2"/>
    <property type="match status" value="1"/>
</dbReference>
<feature type="compositionally biased region" description="Polar residues" evidence="1">
    <location>
        <begin position="350"/>
        <end position="359"/>
    </location>
</feature>
<dbReference type="InParanoid" id="A0A0P0WYV1"/>
<dbReference type="InterPro" id="IPR044824">
    <property type="entry name" value="MAIN-like"/>
</dbReference>
<dbReference type="GO" id="GO:0010073">
    <property type="term" value="P:meristem maintenance"/>
    <property type="evidence" value="ECO:0007669"/>
    <property type="project" value="InterPro"/>
</dbReference>
<evidence type="ECO:0000256" key="1">
    <source>
        <dbReference type="SAM" id="MobiDB-lite"/>
    </source>
</evidence>
<organism evidence="2 3">
    <name type="scientific">Oryza sativa subsp. japonica</name>
    <name type="common">Rice</name>
    <dbReference type="NCBI Taxonomy" id="39947"/>
    <lineage>
        <taxon>Eukaryota</taxon>
        <taxon>Viridiplantae</taxon>
        <taxon>Streptophyta</taxon>
        <taxon>Embryophyta</taxon>
        <taxon>Tracheophyta</taxon>
        <taxon>Spermatophyta</taxon>
        <taxon>Magnoliopsida</taxon>
        <taxon>Liliopsida</taxon>
        <taxon>Poales</taxon>
        <taxon>Poaceae</taxon>
        <taxon>BOP clade</taxon>
        <taxon>Oryzoideae</taxon>
        <taxon>Oryzeae</taxon>
        <taxon>Oryzinae</taxon>
        <taxon>Oryza</taxon>
        <taxon>Oryza sativa</taxon>
    </lineage>
</organism>
<dbReference type="AlphaFoldDB" id="A0A0P0WYV1"/>
<evidence type="ECO:0000313" key="2">
    <source>
        <dbReference type="EMBL" id="BAS98714.1"/>
    </source>
</evidence>
<keyword evidence="3" id="KW-1185">Reference proteome</keyword>
<gene>
    <name evidence="2" type="ordered locus">Os06g0627800</name>
    <name evidence="2" type="ORF">OSNPB_060627800</name>
</gene>
<accession>A0A0P0WYV1</accession>